<sequence length="304" mass="34028">METRNETCCNFLMGSNISVNMWKQDIFSFCMIYSVFVYGLDIINEDEAEVALSLLSILLLLYTLESSCQVQMDTKCRQITVYTVTLSSPSPILSCVEKVPKNGHVSLLAAGDSDAKSCNQPGASKVLHDVHISARLMEDFLELARENTKKNLETCGVLGAFLERGTYYVTTLIIPKQESTSNSCDAIKEEEFFAIQNEHSLFPVGWIHTHPSQSCFMSSIDLHTHFSYQVMLPEAFAIVMAPTDTSRSYGLFRLSDPGGMSILKECQEAGFHSHREPADGGPLYEHCTNVYTNSNLRLEIFDLR</sequence>
<dbReference type="InterPro" id="IPR000555">
    <property type="entry name" value="JAMM/MPN+_dom"/>
</dbReference>
<evidence type="ECO:0000256" key="3">
    <source>
        <dbReference type="ARBA" id="ARBA00022670"/>
    </source>
</evidence>
<dbReference type="GO" id="GO:0006508">
    <property type="term" value="P:proteolysis"/>
    <property type="evidence" value="ECO:0007669"/>
    <property type="project" value="UniProtKB-KW"/>
</dbReference>
<comment type="similarity">
    <text evidence="2">Belongs to the peptidase M67C family.</text>
</comment>
<keyword evidence="4" id="KW-0479">Metal-binding</keyword>
<dbReference type="GO" id="GO:0070536">
    <property type="term" value="P:protein K63-linked deubiquitination"/>
    <property type="evidence" value="ECO:0007669"/>
    <property type="project" value="InterPro"/>
</dbReference>
<evidence type="ECO:0000256" key="7">
    <source>
        <dbReference type="ARBA" id="ARBA00022833"/>
    </source>
</evidence>
<keyword evidence="3" id="KW-0645">Protease</keyword>
<evidence type="ECO:0000313" key="10">
    <source>
        <dbReference type="EMBL" id="MBW92337.1"/>
    </source>
</evidence>
<dbReference type="InterPro" id="IPR037518">
    <property type="entry name" value="MPN"/>
</dbReference>
<dbReference type="PROSITE" id="PS50249">
    <property type="entry name" value="MPN"/>
    <property type="match status" value="1"/>
</dbReference>
<dbReference type="CDD" id="cd08066">
    <property type="entry name" value="MPN_AMSH_like"/>
    <property type="match status" value="1"/>
</dbReference>
<dbReference type="GO" id="GO:0046872">
    <property type="term" value="F:metal ion binding"/>
    <property type="evidence" value="ECO:0007669"/>
    <property type="project" value="UniProtKB-KW"/>
</dbReference>
<dbReference type="EMBL" id="GGEC01011854">
    <property type="protein sequence ID" value="MBW92337.1"/>
    <property type="molecule type" value="Transcribed_RNA"/>
</dbReference>
<dbReference type="GO" id="GO:0140492">
    <property type="term" value="F:metal-dependent deubiquitinase activity"/>
    <property type="evidence" value="ECO:0007669"/>
    <property type="project" value="InterPro"/>
</dbReference>
<evidence type="ECO:0000256" key="2">
    <source>
        <dbReference type="ARBA" id="ARBA00010981"/>
    </source>
</evidence>
<dbReference type="SMART" id="SM00232">
    <property type="entry name" value="JAB_MPN"/>
    <property type="match status" value="1"/>
</dbReference>
<accession>A0A2P2JFT6</accession>
<dbReference type="InterPro" id="IPR044098">
    <property type="entry name" value="STAMBP/STALP-like_MPN"/>
</dbReference>
<dbReference type="PANTHER" id="PTHR12947">
    <property type="entry name" value="AMSH-LIKE PROTEASE"/>
    <property type="match status" value="1"/>
</dbReference>
<evidence type="ECO:0000256" key="8">
    <source>
        <dbReference type="ARBA" id="ARBA00023049"/>
    </source>
</evidence>
<name>A0A2P2JFT6_RHIMU</name>
<proteinExistence type="inferred from homology"/>
<dbReference type="Pfam" id="PF01398">
    <property type="entry name" value="JAB"/>
    <property type="match status" value="1"/>
</dbReference>
<keyword evidence="5" id="KW-0833">Ubl conjugation pathway</keyword>
<dbReference type="FunFam" id="3.40.140.10:FF:000046">
    <property type="entry name" value="AMSH-like ubiquitin thioesterase 2"/>
    <property type="match status" value="1"/>
</dbReference>
<evidence type="ECO:0000256" key="1">
    <source>
        <dbReference type="ARBA" id="ARBA00001947"/>
    </source>
</evidence>
<dbReference type="SUPFAM" id="SSF102712">
    <property type="entry name" value="JAB1/MPN domain"/>
    <property type="match status" value="1"/>
</dbReference>
<comment type="cofactor">
    <cofactor evidence="1">
        <name>Zn(2+)</name>
        <dbReference type="ChEBI" id="CHEBI:29105"/>
    </cofactor>
</comment>
<protein>
    <submittedName>
        <fullName evidence="10">Mov34 family protein</fullName>
    </submittedName>
</protein>
<dbReference type="Gene3D" id="3.40.140.10">
    <property type="entry name" value="Cytidine Deaminase, domain 2"/>
    <property type="match status" value="1"/>
</dbReference>
<evidence type="ECO:0000256" key="5">
    <source>
        <dbReference type="ARBA" id="ARBA00022786"/>
    </source>
</evidence>
<evidence type="ECO:0000256" key="6">
    <source>
        <dbReference type="ARBA" id="ARBA00022801"/>
    </source>
</evidence>
<dbReference type="GO" id="GO:0016020">
    <property type="term" value="C:membrane"/>
    <property type="evidence" value="ECO:0007669"/>
    <property type="project" value="TreeGrafter"/>
</dbReference>
<dbReference type="GO" id="GO:0061578">
    <property type="term" value="F:K63-linked deubiquitinase activity"/>
    <property type="evidence" value="ECO:0007669"/>
    <property type="project" value="InterPro"/>
</dbReference>
<organism evidence="10">
    <name type="scientific">Rhizophora mucronata</name>
    <name type="common">Asiatic mangrove</name>
    <dbReference type="NCBI Taxonomy" id="61149"/>
    <lineage>
        <taxon>Eukaryota</taxon>
        <taxon>Viridiplantae</taxon>
        <taxon>Streptophyta</taxon>
        <taxon>Embryophyta</taxon>
        <taxon>Tracheophyta</taxon>
        <taxon>Spermatophyta</taxon>
        <taxon>Magnoliopsida</taxon>
        <taxon>eudicotyledons</taxon>
        <taxon>Gunneridae</taxon>
        <taxon>Pentapetalae</taxon>
        <taxon>rosids</taxon>
        <taxon>fabids</taxon>
        <taxon>Malpighiales</taxon>
        <taxon>Rhizophoraceae</taxon>
        <taxon>Rhizophora</taxon>
    </lineage>
</organism>
<reference evidence="10" key="1">
    <citation type="submission" date="2018-02" db="EMBL/GenBank/DDBJ databases">
        <title>Rhizophora mucronata_Transcriptome.</title>
        <authorList>
            <person name="Meera S.P."/>
            <person name="Sreeshan A."/>
            <person name="Augustine A."/>
        </authorList>
    </citation>
    <scope>NUCLEOTIDE SEQUENCE</scope>
    <source>
        <tissue evidence="10">Leaf</tissue>
    </source>
</reference>
<keyword evidence="8" id="KW-0482">Metalloprotease</keyword>
<keyword evidence="6" id="KW-0378">Hydrolase</keyword>
<evidence type="ECO:0000259" key="9">
    <source>
        <dbReference type="PROSITE" id="PS50249"/>
    </source>
</evidence>
<dbReference type="PANTHER" id="PTHR12947:SF13">
    <property type="entry name" value="FI19924P1"/>
    <property type="match status" value="1"/>
</dbReference>
<feature type="domain" description="MPN" evidence="9">
    <location>
        <begin position="130"/>
        <end position="258"/>
    </location>
</feature>
<dbReference type="AlphaFoldDB" id="A0A2P2JFT6"/>
<evidence type="ECO:0000256" key="4">
    <source>
        <dbReference type="ARBA" id="ARBA00022723"/>
    </source>
</evidence>
<dbReference type="GO" id="GO:0005768">
    <property type="term" value="C:endosome"/>
    <property type="evidence" value="ECO:0007669"/>
    <property type="project" value="TreeGrafter"/>
</dbReference>
<keyword evidence="7" id="KW-0862">Zinc</keyword>